<feature type="region of interest" description="Disordered" evidence="1">
    <location>
        <begin position="1"/>
        <end position="25"/>
    </location>
</feature>
<evidence type="ECO:0000313" key="2">
    <source>
        <dbReference type="EMBL" id="MBX38475.1"/>
    </source>
</evidence>
<dbReference type="EMBL" id="GGEC01057991">
    <property type="protein sequence ID" value="MBX38475.1"/>
    <property type="molecule type" value="Transcribed_RNA"/>
</dbReference>
<protein>
    <submittedName>
        <fullName evidence="2">Uncharacterized protein</fullName>
    </submittedName>
</protein>
<accession>A0A2P2N7Q8</accession>
<organism evidence="2">
    <name type="scientific">Rhizophora mucronata</name>
    <name type="common">Asiatic mangrove</name>
    <dbReference type="NCBI Taxonomy" id="61149"/>
    <lineage>
        <taxon>Eukaryota</taxon>
        <taxon>Viridiplantae</taxon>
        <taxon>Streptophyta</taxon>
        <taxon>Embryophyta</taxon>
        <taxon>Tracheophyta</taxon>
        <taxon>Spermatophyta</taxon>
        <taxon>Magnoliopsida</taxon>
        <taxon>eudicotyledons</taxon>
        <taxon>Gunneridae</taxon>
        <taxon>Pentapetalae</taxon>
        <taxon>rosids</taxon>
        <taxon>fabids</taxon>
        <taxon>Malpighiales</taxon>
        <taxon>Rhizophoraceae</taxon>
        <taxon>Rhizophora</taxon>
    </lineage>
</organism>
<reference evidence="2" key="1">
    <citation type="submission" date="2018-02" db="EMBL/GenBank/DDBJ databases">
        <title>Rhizophora mucronata_Transcriptome.</title>
        <authorList>
            <person name="Meera S.P."/>
            <person name="Sreeshan A."/>
            <person name="Augustine A."/>
        </authorList>
    </citation>
    <scope>NUCLEOTIDE SEQUENCE</scope>
    <source>
        <tissue evidence="2">Leaf</tissue>
    </source>
</reference>
<dbReference type="AlphaFoldDB" id="A0A2P2N7Q8"/>
<evidence type="ECO:0000256" key="1">
    <source>
        <dbReference type="SAM" id="MobiDB-lite"/>
    </source>
</evidence>
<sequence length="25" mass="2782">MMVGDMRMGGDPHPGQQHRQQPTSC</sequence>
<name>A0A2P2N7Q8_RHIMU</name>
<proteinExistence type="predicted"/>